<evidence type="ECO:0000256" key="1">
    <source>
        <dbReference type="ARBA" id="ARBA00004167"/>
    </source>
</evidence>
<feature type="domain" description="Translocation and assembly module TamB C-terminal" evidence="5">
    <location>
        <begin position="1234"/>
        <end position="1680"/>
    </location>
</feature>
<evidence type="ECO:0000313" key="6">
    <source>
        <dbReference type="EMBL" id="MBF0596132.1"/>
    </source>
</evidence>
<dbReference type="GO" id="GO:0005886">
    <property type="term" value="C:plasma membrane"/>
    <property type="evidence" value="ECO:0007669"/>
    <property type="project" value="InterPro"/>
</dbReference>
<reference evidence="6" key="1">
    <citation type="submission" date="2020-10" db="EMBL/GenBank/DDBJ databases">
        <authorList>
            <person name="Lu T."/>
            <person name="Wang Q."/>
            <person name="Han X."/>
        </authorList>
    </citation>
    <scope>NUCLEOTIDE SEQUENCE</scope>
    <source>
        <strain evidence="6">WQ 117</strain>
    </source>
</reference>
<organism evidence="6 7">
    <name type="scientific">Faecalibacter rhinopitheci</name>
    <dbReference type="NCBI Taxonomy" id="2779678"/>
    <lineage>
        <taxon>Bacteria</taxon>
        <taxon>Pseudomonadati</taxon>
        <taxon>Bacteroidota</taxon>
        <taxon>Flavobacteriia</taxon>
        <taxon>Flavobacteriales</taxon>
        <taxon>Weeksellaceae</taxon>
        <taxon>Faecalibacter</taxon>
    </lineage>
</organism>
<evidence type="ECO:0000256" key="4">
    <source>
        <dbReference type="ARBA" id="ARBA00023136"/>
    </source>
</evidence>
<protein>
    <submittedName>
        <fullName evidence="6">Translocation/assembly module TamB domain-containing protein</fullName>
    </submittedName>
</protein>
<dbReference type="Pfam" id="PF04357">
    <property type="entry name" value="TamB"/>
    <property type="match status" value="1"/>
</dbReference>
<dbReference type="PANTHER" id="PTHR36985:SF1">
    <property type="entry name" value="TRANSLOCATION AND ASSEMBLY MODULE SUBUNIT TAMB"/>
    <property type="match status" value="1"/>
</dbReference>
<keyword evidence="3" id="KW-1133">Transmembrane helix</keyword>
<dbReference type="GO" id="GO:0009306">
    <property type="term" value="P:protein secretion"/>
    <property type="evidence" value="ECO:0007669"/>
    <property type="project" value="InterPro"/>
</dbReference>
<dbReference type="InterPro" id="IPR008023">
    <property type="entry name" value="DUF748"/>
</dbReference>
<evidence type="ECO:0000256" key="3">
    <source>
        <dbReference type="ARBA" id="ARBA00022989"/>
    </source>
</evidence>
<evidence type="ECO:0000259" key="5">
    <source>
        <dbReference type="Pfam" id="PF04357"/>
    </source>
</evidence>
<keyword evidence="2" id="KW-0812">Transmembrane</keyword>
<dbReference type="RefSeq" id="WP_194181661.1">
    <property type="nucleotide sequence ID" value="NZ_JADGIK010000001.1"/>
</dbReference>
<gene>
    <name evidence="6" type="ORF">IM532_01425</name>
</gene>
<dbReference type="Proteomes" id="UP000608754">
    <property type="component" value="Unassembled WGS sequence"/>
</dbReference>
<dbReference type="PANTHER" id="PTHR36985">
    <property type="entry name" value="TRANSLOCATION AND ASSEMBLY MODULE SUBUNIT TAMB"/>
    <property type="match status" value="1"/>
</dbReference>
<dbReference type="Pfam" id="PF05359">
    <property type="entry name" value="DUF748"/>
    <property type="match status" value="1"/>
</dbReference>
<name>A0A8J7G3Q6_9FLAO</name>
<evidence type="ECO:0000313" key="7">
    <source>
        <dbReference type="Proteomes" id="UP000608754"/>
    </source>
</evidence>
<proteinExistence type="predicted"/>
<keyword evidence="7" id="KW-1185">Reference proteome</keyword>
<comment type="caution">
    <text evidence="6">The sequence shown here is derived from an EMBL/GenBank/DDBJ whole genome shotgun (WGS) entry which is preliminary data.</text>
</comment>
<comment type="subcellular location">
    <subcellularLocation>
        <location evidence="1">Membrane</location>
        <topology evidence="1">Single-pass membrane protein</topology>
    </subcellularLocation>
</comment>
<keyword evidence="4" id="KW-0472">Membrane</keyword>
<accession>A0A8J7G3Q6</accession>
<sequence>MVVIVFSLRIPAVQNFVKDRLVIYLEEKIKTDVELERVYVDFPNSLVMENLYLQGEDVDTLLFAKKLDVGLNILQLINNKADLTSIDLNTARANVVRRKDGSFNFDYIVNAFVTEEKEATESKPFIISLDKIKLQKIGVSFIDQQAGNNINVYINTFDTRVKKFDLQQNSYAIDKIALDGLKLRLKQDLVQEIANKVEEKVDSLNQQKPMQLALGEIDLKNFDVDYGDDNTQMYANLKFSNLTTSIRKIDLQQNDFAIGDIDLEGLKLKFNQKLVKDIQDASNSSSNKSTSTPLKIALNKINLKNIAIDYGDDTSKTYAKLNLNELRTKINSIDLANKNFDIDDVLLKDATIDAKLFLKSNSNSSTPTSTPLQIALGKGIIENVKINYNNTAEKTSQGLDYNHLNIEKLALDLRDFKMVNGEFAGKVNNAELKEKKGFHVQKLKTNFLYGSQQAYLKDLYVQTPRTIIRDEIIVNYRSISELSNNIGNVTINADLNKSKISFADILFLVPTLRETTPFKEYPNATLAVDTELYGRVNDLNIKHLSLSGLDDLKVNASGRVQNAMDTDRLAYDLNIKNLSTSSKTIYKLVPKNTIPTNIRIPSQLALKGKVKGTLSVINPDLYLTSSLGNAAIKGNLDIRKTNAEKYNLNAQFDRLDIGTIISNKQLGKITGDVNIKGQSFDLAQANTSIKGKIKQAYFNNYNYQNITLDGSINQGYFNAKINSEDKNADLNLVASGIYKNDLSDVKIDGQITKIDLNKIGFYNNPMIIAGEINGNFESLNIDQPNGALTLKNFALSDEKEIFPIQEMSLVAISTADSNKINLKSQIADAEIKGKFKLTQIGASFMETMNGYYAFQKTPTTQKIEPNQYFTFNAKIKDDDLIRKFLPDLKEFETINLNGNYTADTQKLNIVGEIPLIIYGENIVRNGVLNISNPNESINYNLSVNELQNASFKLKNIDLGGTIANNIIAIEAISRDEQQKEQFLVSGEVEIVDNHTSVRLKPNGLTLNYDNWTVADDNELKILSDGFIANNFRISNNGSEILVNSETNNVASPINITISNFEIQTITELIKKDDLPASGVINGTAQIKNITKDLAFEADFKVTDLQAFNNPVGNLTLKAKNVSPTLINANIALTGYDNDLKIYGDYDTKASAFNLDFDINSLQMKTIQGFTQNMITDTEGYLAGKLDVNGTLDAPKIIGQIKFNEVGLTLAEYGSNFRNINDGIDFTNKGIEFNRFKINDNDGNSLTLDGDILTKTYRDFSFDLKVNARDFKVINSEKTSDAITYGVLAINANLTIGGDLDLPVVNGQLKVTENTDFTFVLPQTSPALQDREGIVEFIDQHQIALQETIKTEELSNETKVKGFNVSVNIELDREAKTSIIIDKANGDFVELQGEAQLTGGMDPSGKISLTGVYEVEKGAYELSVSLIKRRFDIQKGSTITWTGEPTTANLDITAVYTTQAAPIDLVEQQLAGLSSGETNMFKQRIPFNTNLILKGELLKPEISFDIKLNEDNPSVSSTVIESTNAKLTQLLTDEAEMNKQVFALLLLNRFIGENPFQSQSGVSAETLAKQSVSNILSQQLNNLASDLIQGVDIDFGLDTQDDYTTGSKNTRTDLNVAVSKRLLDDRLKVSIGSNFGLEGDARQNENMTNIAGDITAEYSLSRDGRYMLRAYRKDEYQVALQGQIVETGVGFIITLDYDKFKEIFEKRRKNRNFRRTPKVETKP</sequence>
<evidence type="ECO:0000256" key="2">
    <source>
        <dbReference type="ARBA" id="ARBA00022692"/>
    </source>
</evidence>
<dbReference type="InterPro" id="IPR007452">
    <property type="entry name" value="TamB_C"/>
</dbReference>
<dbReference type="EMBL" id="JADGIK010000001">
    <property type="protein sequence ID" value="MBF0596132.1"/>
    <property type="molecule type" value="Genomic_DNA"/>
</dbReference>